<organism evidence="8 9">
    <name type="scientific">Phoenix dactylifera</name>
    <name type="common">Date palm</name>
    <dbReference type="NCBI Taxonomy" id="42345"/>
    <lineage>
        <taxon>Eukaryota</taxon>
        <taxon>Viridiplantae</taxon>
        <taxon>Streptophyta</taxon>
        <taxon>Embryophyta</taxon>
        <taxon>Tracheophyta</taxon>
        <taxon>Spermatophyta</taxon>
        <taxon>Magnoliopsida</taxon>
        <taxon>Liliopsida</taxon>
        <taxon>Arecaceae</taxon>
        <taxon>Coryphoideae</taxon>
        <taxon>Phoeniceae</taxon>
        <taxon>Phoenix</taxon>
    </lineage>
</organism>
<dbReference type="PANTHER" id="PTHR45782:SF1">
    <property type="entry name" value="DAR GTPASE 2, MITOCHONDRIAL"/>
    <property type="match status" value="1"/>
</dbReference>
<dbReference type="GO" id="GO:0003924">
    <property type="term" value="F:GTPase activity"/>
    <property type="evidence" value="ECO:0007669"/>
    <property type="project" value="TreeGrafter"/>
</dbReference>
<dbReference type="InterPro" id="IPR006073">
    <property type="entry name" value="GTP-bd"/>
</dbReference>
<evidence type="ECO:0000256" key="5">
    <source>
        <dbReference type="ARBA" id="ARBA00023128"/>
    </source>
</evidence>
<dbReference type="PANTHER" id="PTHR45782">
    <property type="entry name" value="MITOCHONDRIAL RIBOSOME-ASSOCIATED GTPASE 1"/>
    <property type="match status" value="1"/>
</dbReference>
<keyword evidence="5" id="KW-0496">Mitochondrion</keyword>
<keyword evidence="2" id="KW-0547">Nucleotide-binding</keyword>
<dbReference type="RefSeq" id="XP_008786299.1">
    <property type="nucleotide sequence ID" value="XM_008788077.4"/>
</dbReference>
<dbReference type="KEGG" id="pda:103704684"/>
<feature type="domain" description="CP-type G" evidence="7">
    <location>
        <begin position="37"/>
        <end position="208"/>
    </location>
</feature>
<dbReference type="GeneID" id="103704684"/>
<keyword evidence="6" id="KW-0342">GTP-binding</keyword>
<evidence type="ECO:0000256" key="2">
    <source>
        <dbReference type="ARBA" id="ARBA00022741"/>
    </source>
</evidence>
<dbReference type="InterPro" id="IPR027417">
    <property type="entry name" value="P-loop_NTPase"/>
</dbReference>
<keyword evidence="8" id="KW-1185">Reference proteome</keyword>
<dbReference type="OrthoDB" id="269151at2759"/>
<dbReference type="GO" id="GO:0005525">
    <property type="term" value="F:GTP binding"/>
    <property type="evidence" value="ECO:0007669"/>
    <property type="project" value="UniProtKB-KW"/>
</dbReference>
<dbReference type="Gene3D" id="3.40.50.300">
    <property type="entry name" value="P-loop containing nucleotide triphosphate hydrolases"/>
    <property type="match status" value="1"/>
</dbReference>
<protein>
    <submittedName>
        <fullName evidence="9">DAR GTPase 2, mitochondrial isoform X1</fullName>
    </submittedName>
</protein>
<evidence type="ECO:0000256" key="6">
    <source>
        <dbReference type="ARBA" id="ARBA00023134"/>
    </source>
</evidence>
<dbReference type="GO" id="GO:0032543">
    <property type="term" value="P:mitochondrial translation"/>
    <property type="evidence" value="ECO:0007669"/>
    <property type="project" value="TreeGrafter"/>
</dbReference>
<dbReference type="SUPFAM" id="SSF52540">
    <property type="entry name" value="P-loop containing nucleoside triphosphate hydrolases"/>
    <property type="match status" value="1"/>
</dbReference>
<dbReference type="GO" id="GO:0005739">
    <property type="term" value="C:mitochondrion"/>
    <property type="evidence" value="ECO:0007669"/>
    <property type="project" value="UniProtKB-SubCell"/>
</dbReference>
<reference evidence="8" key="1">
    <citation type="journal article" date="2019" name="Nat. Commun.">
        <title>Genome-wide association mapping of date palm fruit traits.</title>
        <authorList>
            <person name="Hazzouri K.M."/>
            <person name="Gros-Balthazard M."/>
            <person name="Flowers J.M."/>
            <person name="Copetti D."/>
            <person name="Lemansour A."/>
            <person name="Lebrun M."/>
            <person name="Masmoudi K."/>
            <person name="Ferrand S."/>
            <person name="Dhar M.I."/>
            <person name="Fresquez Z.A."/>
            <person name="Rosas U."/>
            <person name="Zhang J."/>
            <person name="Talag J."/>
            <person name="Lee S."/>
            <person name="Kudrna D."/>
            <person name="Powell R.F."/>
            <person name="Leitch I.J."/>
            <person name="Krueger R.R."/>
            <person name="Wing R.A."/>
            <person name="Amiri K.M.A."/>
            <person name="Purugganan M.D."/>
        </authorList>
    </citation>
    <scope>NUCLEOTIDE SEQUENCE [LARGE SCALE GENOMIC DNA]</scope>
    <source>
        <strain evidence="8">cv. Khalas</strain>
    </source>
</reference>
<evidence type="ECO:0000256" key="3">
    <source>
        <dbReference type="ARBA" id="ARBA00022801"/>
    </source>
</evidence>
<reference evidence="9" key="2">
    <citation type="submission" date="2025-08" db="UniProtKB">
        <authorList>
            <consortium name="RefSeq"/>
        </authorList>
    </citation>
    <scope>IDENTIFICATION</scope>
    <source>
        <tissue evidence="9">Young leaves</tissue>
    </source>
</reference>
<keyword evidence="4" id="KW-0809">Transit peptide</keyword>
<evidence type="ECO:0000313" key="8">
    <source>
        <dbReference type="Proteomes" id="UP000228380"/>
    </source>
</evidence>
<comment type="subcellular location">
    <subcellularLocation>
        <location evidence="1">Mitochondrion</location>
    </subcellularLocation>
</comment>
<dbReference type="PROSITE" id="PS51721">
    <property type="entry name" value="G_CP"/>
    <property type="match status" value="1"/>
</dbReference>
<dbReference type="AlphaFoldDB" id="A0A8B7BVP2"/>
<dbReference type="FunFam" id="3.40.50.300:FF:001008">
    <property type="entry name" value="Mitochondrial GTPase 1"/>
    <property type="match status" value="1"/>
</dbReference>
<keyword evidence="3" id="KW-0378">Hydrolase</keyword>
<dbReference type="CDD" id="cd01856">
    <property type="entry name" value="YlqF"/>
    <property type="match status" value="1"/>
</dbReference>
<gene>
    <name evidence="9" type="primary">LOC103704684</name>
</gene>
<dbReference type="InterPro" id="IPR030378">
    <property type="entry name" value="G_CP_dom"/>
</dbReference>
<evidence type="ECO:0000256" key="4">
    <source>
        <dbReference type="ARBA" id="ARBA00022946"/>
    </source>
</evidence>
<dbReference type="Pfam" id="PF01926">
    <property type="entry name" value="MMR_HSR1"/>
    <property type="match status" value="1"/>
</dbReference>
<accession>A0A8B7BVP2</accession>
<name>A0A8B7BVP2_PHODC</name>
<evidence type="ECO:0000259" key="7">
    <source>
        <dbReference type="PROSITE" id="PS51721"/>
    </source>
</evidence>
<evidence type="ECO:0000313" key="9">
    <source>
        <dbReference type="RefSeq" id="XP_008786299.1"/>
    </source>
</evidence>
<sequence>MATASSFARRLGAAVREVSLKKGAGGWYGPHMAAAERAVLERIPLVDLVVEVRDARIPFTSAFESLRQRVCSHKHMILLNKVDLANRSLTEKWMKHFENQNRLCYGVNAHNKDNIKELLSIVRAKIKELKVGESTYTATVMLAGIPNVGKSAITNSMHQIGRISAAEKGKLKHAVVSPQPGETKDISSYKIASHPNIYILDTPGVLSPKIADDDSASKLALTGTVKDSLVEECKLARYFLAVLNSSEEYKHWENLKDAVDDTLSLNSREKLMAGCHTDQKRRRQYSSDHTQDFIVKDVRVTLFKTISSFSDYLEKENEMERLIESQFMALQEAFRVSLESREDRYKAIAAKLLNLYRTGRLGRYTLDLVPSNMQEFI</sequence>
<evidence type="ECO:0000256" key="1">
    <source>
        <dbReference type="ARBA" id="ARBA00004173"/>
    </source>
</evidence>
<proteinExistence type="predicted"/>
<dbReference type="Proteomes" id="UP000228380">
    <property type="component" value="Chromosome 5"/>
</dbReference>